<protein>
    <submittedName>
        <fullName evidence="1">Hydrolase</fullName>
    </submittedName>
</protein>
<dbReference type="AlphaFoldDB" id="A0A3S2UEL4"/>
<evidence type="ECO:0000313" key="2">
    <source>
        <dbReference type="Proteomes" id="UP000288587"/>
    </source>
</evidence>
<dbReference type="OrthoDB" id="3404894at2"/>
<dbReference type="SUPFAM" id="SSF49899">
    <property type="entry name" value="Concanavalin A-like lectins/glucanases"/>
    <property type="match status" value="1"/>
</dbReference>
<gene>
    <name evidence="1" type="ORF">EOD73_14195</name>
</gene>
<evidence type="ECO:0000313" key="1">
    <source>
        <dbReference type="EMBL" id="RVT83718.1"/>
    </source>
</evidence>
<dbReference type="Proteomes" id="UP000288587">
    <property type="component" value="Unassembled WGS sequence"/>
</dbReference>
<sequence length="286" mass="30724">MSAAALAIAAGLFFDDFSQPDTDALRAQGWVLRTAAGHPGVPGARWAPEAIALVDDPAKPGNRVLRLRAQTDGTPEGTVQAQACHQRKALRGTVAARVRFSAQPVAGADGDPVVQTFYLASPLSHDYDPAFSEVDFEHLPNGGWGSPQPRLYAVSWQTVRLDPWDARNQATEVMGALDGWHTLVIQVDAFSTRHYLDGKLIATHGGRNVPVAPMAPSFNLWFSSGGLGPASAQARVYEQDVDWVLHAPERQLSPAQVLAEVTRLRIAGVAQLDTVPPGPLPSRCDF</sequence>
<dbReference type="Gene3D" id="2.60.120.200">
    <property type="match status" value="1"/>
</dbReference>
<proteinExistence type="predicted"/>
<accession>A0A3S2UEL4</accession>
<dbReference type="InterPro" id="IPR013320">
    <property type="entry name" value="ConA-like_dom_sf"/>
</dbReference>
<dbReference type="RefSeq" id="WP_127683682.1">
    <property type="nucleotide sequence ID" value="NZ_SACM01000004.1"/>
</dbReference>
<dbReference type="GO" id="GO:0016787">
    <property type="term" value="F:hydrolase activity"/>
    <property type="evidence" value="ECO:0007669"/>
    <property type="project" value="UniProtKB-KW"/>
</dbReference>
<organism evidence="1 2">
    <name type="scientific">Inhella crocodyli</name>
    <dbReference type="NCBI Taxonomy" id="2499851"/>
    <lineage>
        <taxon>Bacteria</taxon>
        <taxon>Pseudomonadati</taxon>
        <taxon>Pseudomonadota</taxon>
        <taxon>Betaproteobacteria</taxon>
        <taxon>Burkholderiales</taxon>
        <taxon>Sphaerotilaceae</taxon>
        <taxon>Inhella</taxon>
    </lineage>
</organism>
<dbReference type="EMBL" id="SACM01000004">
    <property type="protein sequence ID" value="RVT83718.1"/>
    <property type="molecule type" value="Genomic_DNA"/>
</dbReference>
<reference evidence="1 2" key="1">
    <citation type="submission" date="2019-01" db="EMBL/GenBank/DDBJ databases">
        <authorList>
            <person name="Chen W.-M."/>
        </authorList>
    </citation>
    <scope>NUCLEOTIDE SEQUENCE [LARGE SCALE GENOMIC DNA]</scope>
    <source>
        <strain evidence="1 2">CCP-18</strain>
    </source>
</reference>
<name>A0A3S2UEL4_9BURK</name>
<keyword evidence="1" id="KW-0378">Hydrolase</keyword>
<keyword evidence="2" id="KW-1185">Reference proteome</keyword>
<dbReference type="CDD" id="cd00413">
    <property type="entry name" value="Glyco_hydrolase_16"/>
    <property type="match status" value="1"/>
</dbReference>
<comment type="caution">
    <text evidence="1">The sequence shown here is derived from an EMBL/GenBank/DDBJ whole genome shotgun (WGS) entry which is preliminary data.</text>
</comment>